<feature type="region of interest" description="Disordered" evidence="1">
    <location>
        <begin position="63"/>
        <end position="184"/>
    </location>
</feature>
<protein>
    <submittedName>
        <fullName evidence="2">Uncharacterized protein</fullName>
    </submittedName>
</protein>
<evidence type="ECO:0000256" key="1">
    <source>
        <dbReference type="SAM" id="MobiDB-lite"/>
    </source>
</evidence>
<dbReference type="EMBL" id="JARVKF010000179">
    <property type="protein sequence ID" value="KAK9421512.1"/>
    <property type="molecule type" value="Genomic_DNA"/>
</dbReference>
<proteinExistence type="predicted"/>
<name>A0ABR2V3Q0_9PEZI</name>
<organism evidence="2 3">
    <name type="scientific">Seiridium unicorne</name>
    <dbReference type="NCBI Taxonomy" id="138068"/>
    <lineage>
        <taxon>Eukaryota</taxon>
        <taxon>Fungi</taxon>
        <taxon>Dikarya</taxon>
        <taxon>Ascomycota</taxon>
        <taxon>Pezizomycotina</taxon>
        <taxon>Sordariomycetes</taxon>
        <taxon>Xylariomycetidae</taxon>
        <taxon>Amphisphaeriales</taxon>
        <taxon>Sporocadaceae</taxon>
        <taxon>Seiridium</taxon>
    </lineage>
</organism>
<comment type="caution">
    <text evidence="2">The sequence shown here is derived from an EMBL/GenBank/DDBJ whole genome shotgun (WGS) entry which is preliminary data.</text>
</comment>
<gene>
    <name evidence="2" type="ORF">SUNI508_05747</name>
</gene>
<dbReference type="Proteomes" id="UP001408356">
    <property type="component" value="Unassembled WGS sequence"/>
</dbReference>
<reference evidence="2 3" key="1">
    <citation type="journal article" date="2024" name="J. Plant Pathol.">
        <title>Sequence and assembly of the genome of Seiridium unicorne, isolate CBS 538.82, causal agent of cypress canker disease.</title>
        <authorList>
            <person name="Scali E."/>
            <person name="Rocca G.D."/>
            <person name="Danti R."/>
            <person name="Garbelotto M."/>
            <person name="Barberini S."/>
            <person name="Baroncelli R."/>
            <person name="Emiliani G."/>
        </authorList>
    </citation>
    <scope>NUCLEOTIDE SEQUENCE [LARGE SCALE GENOMIC DNA]</scope>
    <source>
        <strain evidence="2 3">BM-138-508</strain>
    </source>
</reference>
<keyword evidence="3" id="KW-1185">Reference proteome</keyword>
<sequence>MTRWTEIRKRNRLVDLGAHAHLNRRALEIARDELSQRSQEVLDELHRGGVMMTNIVRKVSKRSMRDKYSETSSIEEGDAARNTPREVVRTPTGIVRNHSSKPGSPFVERERFVGQLLSEEEEARSADESSGSDTDVYSSQQDRAHASHAMPKVRPYHGFEHQNLEGKSTRSGSLIEGMASEHHP</sequence>
<evidence type="ECO:0000313" key="2">
    <source>
        <dbReference type="EMBL" id="KAK9421512.1"/>
    </source>
</evidence>
<accession>A0ABR2V3Q0</accession>
<evidence type="ECO:0000313" key="3">
    <source>
        <dbReference type="Proteomes" id="UP001408356"/>
    </source>
</evidence>
<feature type="compositionally biased region" description="Basic and acidic residues" evidence="1">
    <location>
        <begin position="157"/>
        <end position="168"/>
    </location>
</feature>